<feature type="domain" description="GEVED" evidence="2">
    <location>
        <begin position="1525"/>
        <end position="1610"/>
    </location>
</feature>
<feature type="domain" description="GEVED" evidence="2">
    <location>
        <begin position="953"/>
        <end position="1031"/>
    </location>
</feature>
<feature type="domain" description="GEVED" evidence="2">
    <location>
        <begin position="3010"/>
        <end position="3091"/>
    </location>
</feature>
<evidence type="ECO:0000256" key="1">
    <source>
        <dbReference type="SAM" id="MobiDB-lite"/>
    </source>
</evidence>
<organism evidence="3 4">
    <name type="scientific">Photobacterium kishitanii</name>
    <dbReference type="NCBI Taxonomy" id="318456"/>
    <lineage>
        <taxon>Bacteria</taxon>
        <taxon>Pseudomonadati</taxon>
        <taxon>Pseudomonadota</taxon>
        <taxon>Gammaproteobacteria</taxon>
        <taxon>Vibrionales</taxon>
        <taxon>Vibrionaceae</taxon>
        <taxon>Photobacterium</taxon>
    </lineage>
</organism>
<dbReference type="Gene3D" id="2.60.120.200">
    <property type="match status" value="1"/>
</dbReference>
<comment type="caution">
    <text evidence="3">The sequence shown here is derived from an EMBL/GenBank/DDBJ whole genome shotgun (WGS) entry which is preliminary data.</text>
</comment>
<feature type="region of interest" description="Disordered" evidence="1">
    <location>
        <begin position="1841"/>
        <end position="1884"/>
    </location>
</feature>
<feature type="domain" description="GEVED" evidence="2">
    <location>
        <begin position="1708"/>
        <end position="1797"/>
    </location>
</feature>
<dbReference type="InterPro" id="IPR013320">
    <property type="entry name" value="ConA-like_dom_sf"/>
</dbReference>
<feature type="region of interest" description="Disordered" evidence="1">
    <location>
        <begin position="2029"/>
        <end position="2052"/>
    </location>
</feature>
<sequence>MLKKNITHQFHRIVIDLVLCLAVFASLLFSISAHASHWRGGAMTWVSSAMDPDGIKNDVTITMKTACRVGASCQSAGSLTTPGLTKTSSTQITDQTVNGAYRLQIFEHVVKNLDLNTTYNPYYNSGARIGALLNNANGSWSIQSTILLKNGNRSPLIDMPILYQVPQKYTDGSTLVNYTKLIPALDPDGDTIKFRMANNSELGGGSSANAPGMSIDENSGLLTWTNSGNMTAGLYSAGIVVEDYDENGVLKSKTHFDIMWELKGVAELADYTGYPSDEVVVKKGDDYSFTITGTNIEVLSLGDFNGALTEPTPNTFTFTPGPVGTGLAPGIYPMTFQVIDTTGTYTDSYFTVTYIVPDPLAPELHDIHGDFSGYFSGDLVQLDVSNDATSTDIDSTHYNTGQLKITPSYKDSANERVYINSTGDGVGQIRHDTVSGNVYFEGNLIGTVDPTKDGDGAALQINFTTDDATPAATGALMRSIYFQDNSGVSGNRKVSLYIVDDTGLSNIYAANVSAVLSDTGDALLTGDHAYHAEKDSDKNSSVDLRLGTLWDGDGGLKNILANADDNDGTDDEDGVIFPAFGNLVGSTFNLLINIQQEFDNGRQIHAWIDFDGNGILNNTTEKIITDISAIEGDNSYPITIPNNAKLGNRYLRVRLCSSGETCDTQGGKTYDGEVEDHLIRIGDIDFGDAPDTTAATGADDYLTLDSNGGPYQFVHPDLYIGSTAPDADQGILQDATATADNLDGTDDESGLNLIPIQNLSTDYKLYIPTTNNTGATATLIGWIDFNNNGQFEDSEGQIASVPSGVTQVNTELEWNAISPSNQPYLFIRLRLIDRAVTNITEVSSLGPDGLGEIEDHQILMNDIDLGDAPDSYGIDPSLGGAYHLIKNTTDLYLGDSTIDNDTNAQASSDALGDDISGSDDENGVTSILMPIPLGSTSYAVELNLKNMTGNPAYLVGWIDANRNGVFDAIEGKVDTISTGQDGTYTYTFNVDQLRYLIPGQSFFRFRLSTDPLSVTDSNGVASDGEVEDYNVLLGGGDFGDLPDTSSATAANNYQTDFVNNGPYHSIDALSSLYLGTQAPDADITSLQSINADGDNLDNINDEDGLLSKILPVLSNGAGYQANVSVTNNSGKNAYLYAWIDWDRDGSFEPDELIQQSVTQPYGVQFIPANSGTQTYALSWLNDVATVNNRTYGVRLRVTTEVLTDDTATTTIDERSLGLAPDGEVEDYYLTANNIDLGDAPDSYKTLILSDGPGHAYVSNLYLGASTIDHDVMTVPSIQSNSDDITGSDDETGIDQPIPILPLSATSFSINLSAYNQSGSTATLIAWLDKNQDGEFSASEVVDELHVAANNTPFLNASFSSDNYPSGSNNKTDKITLTWNNLTGLNIGNMVLRVRIANTSLTANDWFGFADGGEVEDYTVYVGNFDFGDAADSGANANSTSNYRTTLADGGPYHGLSSSLFMGASMPDGEADANNSVGAAKADGDDNTASADEDGVQLAPLDNSPAPTSYTTKVNVTNTGTQSATLYGWIDWDKNGHFDGDEATSVVVPAGTTAQDIDLTWTSFTGISAGDTVARFRLTTDTLTNSQTNQTLEDTRSFGGVSDGEVEDHSLYIGNQDLGDAPDSYQTLSSNNGPFHGLGKYSTLFLGNTSVNEGDTDGYPTADASGDDSSTTTDDEQGLVQPLALVSASATSYSVDLKYKNSTGSDATLIAWLDTNQDGQFSATEVVDTIDGNPFAINNVPNNSNFTTDANAKTLMWNGISGLTQGGMALRIRIANQPLTADDWMGGAITGEVEDYMVYIGDFDFGDAADSGANANSTSNHRTTLADGGPYHGLSSTLFMGASMPDGEADANNSVGAAKADGDDNTASADEDGVQLAPLDNSPVPTSYTTKVNVTNTGTQSATLYGWIDWDKNGHFDGDEATSVVVPAGTTAQDIDLTWTSFTGIGAGDTVARFRLTTDTLTNSQTNQTLEDTRSFGGASDGEVEDHSLYIGNQDLGDAPDSYQTLSSSNGPFHGLGKYNTLFLGNTSVNEGDTDGYPTADASGDDNSTTTDDEQGLVQPLALVAASATSYSVDLKYKNSTGSDATLVAWLDTNQDGQFSATEVVDTIDGNPFVINNVPNNSNFTTDANAKTLVWNGISGLTQGGMALRIRIANQPLTADDWMGGAITGEVEDYMVYIGDFDFGDAADSGANANSTSNYRTTLADGGPYHGLSNTLFMGIGMPDGEADANNSVGAAKADGDDNTASADEDGVQLASLDNSPVPISYTTKVNVTNTGTQSATLYGWIDWDKNGHFDGDEATSVVVPAGTTAQNIDLTWTSFTGIGTGNTVARFRLTTDTLTNSQTNQTLEDTRSFGGASDGEVEDHSIYIGDYDFGDAPDSYQTTTASQGPAHGLINKSTLYIGTNTIDAEADGYASDNAAGDDTNGSDDENGITQILPILSTSTTSFNTTIAVRNSTTSGVDATLIAWLDTNQDGAFNANEVVDFIDYDSSGNSAFNTDNIQYNSANKDVILTWNNLSSLSRGSMALRIRLSHDQLTADDWYGVATDGEVEDYIILVGDVDYGDAPDTGANVGSDNYRTTLSDDGPRHIISSDLFMGTVATDFESGAVTPLPFAFVDDNNGNSDEDGLVYGPLSTTQTEFNATVTVTNSSSVNAYLYAWIDFDRNGRFDRDEFSANDVITIAAGSAGSTELLQWTSMSGRSNNTDVYMRVRLTHELLTDSVTGANEDPRSYGAVSSGEVEDHWVQVTNNADKGDLPDSYSTSDALGGPWHYSSTQIKIGVQATDAETLSQATSVANGDDVNGDDEDATISDSVAGATDYSTTIAVTNNSLGPIYLNAWVDWNLNGSFEAAEHYSDTVAATATSKTLTWTGLTALITGHYPIRIRLGDVALTSSGFVGYGGDGEVEDHLIQVLPVVLSGESAPSVDYGDAPASYGTYDVDNGAKHTLSAGLFIGATDPDVDINGQPSINADADDLTDTNDEDITLTKVLSPSMSNWDINVIVNNNLGSAATLYGWIDYDRDGVFEAAEFTSVAVPNSGTVNLAWSGLTGGTVGQTYIRLRLTTDDLNATQPDLPATNVDERSLGGATNGEVEDISHKITFHLLIQQNAGSFEYRIEGNSSNYDVIGVFENKYGIGNVTYEQLVPTDDITTDFTLTDYQMVMYQHDKTNNTSNDSRAELDALIAYRDQGGILLTIAEGGIFTDSPERLNAYILQQMGFPGASATAFADYARGRYLPTFHPSTSAGALAQISPVDTTNSLSTVKGIDHRSILYTTPDVSGSCNDIEAMAWLIPYNPTSTGGYDFPKADVGPYIGSGERQFFFTPNYWNYNAAVYQEVANFAYDYYEDASAFNARNNWLNDPSKVNSLCSVIEVDFGDAPDVDLNTSQGNYTTANQFNGPNHLNNGDVYIGLAPTLETDAYATVAADGDMDDGVTLTPAFSGENTYSVTVNATNNTSTAANLVAWFDFNRNGQFEVSEGMTQVVPPNTIAKDYPFTFTLGGNLAANNYYARFRISTDSLTTASELGAASDGEVEDYLIVGVASGLYDGGDAPDSYMTSFASGGPYHVQTNNLFMGQKANVQYPDIESPIPSIGANSDDNNGNDDEDGLQLPPLFVGDSEYTLQALGRSVIGTGKTAKIVVWVDWDRSGTFDPNEGKIYDGIPHSGSYTHADFTWTGLNITAGDYYVRARIMPSTDAIDETMPGGYASLGEVEDHVITVSPSSLTSSGCNSETFMSHNFRDFNNDGWLINGLVSNDPYTVNSAIMRNRGFYVVADANWDVTLKRRIETRAGDIIKVNVWVGQLGSNVNDYFEIFLDNVSIGTVASTTMTGGHEAPQQVFVQGVAPSNNMELTLLMHHQLPGNNDYNVTDITVERIGAGGCTYDYGDAPDTYLTLDASVGARHVVTGTNGYISNMILGTERDAESDGIPNVAADGDDTDGTTDDEDIVVPASIVALASTDIDYVVSGSNGFLNVWVDADIDGEFITSGEHIIQDQAVNVGSNNIATLVPYLGVTGASYLRIRVCESENNCNSPSGFAEGGEVEDHVITITAPNLDFGDAPDTGSGIGLGNYRTLFNLDPLDSGPYHSPDVDLYLGALSADSESGTAANIPASGDNATGTNDEDGIAISPLLVTNINYSVTGSVTNTTGNDAYLYVWIDWDSNGSFDKDELVDSGVITVTGNTTNQPQTLPWTTLPTLTNGDTYYLRARITSDVLDDSATGSDEDPRSLGMATNGEVEDHRIVVGDVDYGDAPDSYNTSSANQGAYHVVSTNLYLGDQVGDTEVNAVPDKLARSDDSNTSPDDEDGINILRPIPLDAIDYSTIVEVTNNTGHPATLSAWIDFNQDGAFDATETQSIVIANGTNQDQATLTWTGLGAVGLTNGMTYIRLRITTDALSDSDWAGGASDGEVEDFLLAIGLGDLGDAPDSYGTDRVNVAGEISGAMHIVEPTAVVYLGAVAPDEEADGFVDGIDNYGNATDDDVAADDEEGVTIPTIITAQPSVPVQLITRVHTDANATLHGWIDFNRNGVFDVSTESATSVSLIAADNNTDKTLSFAVPSDVLTGISYLRVRICRDSTDCSTPHGLADDGEVEDYQVNLEVEYDYGDAPENMGFKTLEANGAPRHATGSSYIYLGTVVGDADSDGFGDGSDDNGDATDDDVKGVSPSDEDAFTSIPTYSRGSGTLALTVICNDHDGSNDLGAIVYGWVDFNLNSDLSDLGEFASAPCNDTNATANGTATLNFTVADDTGSGEMYVRLRITKDILAQEDINLSAGDGEIEDHAISTKDYGDAPMTYVAGGMASHYVRSNYIGSAVDVDESHYTIADGDNLAVGSGGNGDDETGSTIKLYNQIQSTGLNMTGSNIELDVTHDGYVSVWIDWNNDGDWNDSDEQSINDMAVTAGNNILPISASSAMTGTAFWTRTRYCTNSSDCNTVTGIADDGEVEDHRIALTDLSCLPLGSQFRMVTGANSYVDNSTNEIIITPDANSQRGAFWTTDKFDLASAFRVRFGIYLGSNDAGADGVTFTLQNSPLGNNAIGQLGGGLGSQGLDPAITIDFDTYYNGASYLDITNDHTAIYDPASIPFTRIGATTHDLGNIEDGQYHEVILDWDPTTNIFTYYFDGMLKETLTRDFINLDFNGDSNVYYGFTGATGGAKNLQKVCILEQTISFSEYDLGDAPDVATGFSNANYNTKKDNNGAAHLRYDFDENNQVDITLGTEWDTDDGTLQNTAATADDITNTPNDEDGVTLNTTMKPGTNENITISTTLDSGSDLTTVNVYAWIDWNRNGDWSDAGEQIVSAAAVTANTGLIYPVTVPPGASMGYTYMRVRVCSGTECNTPVGEAPNGEVEDYRIFISDLVTTATCDQLYVTKAVTDPNYTLTAVTPVQPLSFIFSNIKTGLSINGLNSLAIKRDTGILYATYRDSNQQLALIATDTLGTSFIPLGVIRSQGTYTINYINGSTSQTVNAGDTITVGGSFSWPNTGSLSRDGSEYYITHSQWDSYLVIDLAAMTFEVKPTPAVMIDTGAGALHISADWAVSETDGLIYAADISGNGFTYGFNMVEAEPTVPKLYALNPVTNTATVTNLNFNGAKAPNLWSGSVVTDDLNHLYVLTNGGDHDTNRNGSYDVFDQVGLYRINMLTNDASYVVGSGDGFLSQHDASGCIASVDRGDAPETYGKAGHRNRDVALSGTPDLILGTRWDPDIHDFFSDDATGDNVTGEDDEEGVAMPADIIVSTATVIPITISDTTGSGGRLNIFVDLNNNGVFTDPGELVLDDYSVTNGVNNVPVTLNAAYTNGYNGDTFIRFRLCDTADVCDTATGLVDNGEVEDYQFNLINQIVLNGLVFEDNGKGGVTAHDGKQEGDERGLANFVVNAIYKGTGISGYVANQVITSTVTGGDGNYTLVIPVELAGEPIEVQVVKQAAWVDISESDVTDPALNLVGKVINSSLTDSLMLVTATAGDYLTNIDFGKVTVPTLEPDNYTETEPGLAVLFSHKFDVDTSGDVSFSISDQQASPSGYSWNEVLYFDANCNGELDAGVDGFVTNPTAVNADTNTQVCILVKVIVPGDVPLHAVYNYQLNADLAFANTSETRRVSDVDTIKVSFSGAGELEIEKTVKNITTNGTEGRSNQAIPGDELEYKIYFINNGSGPITTIKLYDAVPEYSYLSQVIGCTSPETLLPSSIVSCSIITTAGTNAMSYEGGIEWQLGGTLAPGESGYVTYRVIVK</sequence>
<accession>A0A2T3KGV7</accession>
<feature type="domain" description="GEVED" evidence="2">
    <location>
        <begin position="2833"/>
        <end position="2909"/>
    </location>
</feature>
<feature type="domain" description="GEVED" evidence="2">
    <location>
        <begin position="4862"/>
        <end position="4938"/>
    </location>
</feature>
<feature type="domain" description="GEVED" evidence="2">
    <location>
        <begin position="4694"/>
        <end position="4773"/>
    </location>
</feature>
<feature type="domain" description="GEVED" evidence="2">
    <location>
        <begin position="4145"/>
        <end position="4234"/>
    </location>
</feature>
<dbReference type="EMBL" id="PYNF01000011">
    <property type="protein sequence ID" value="PSU98123.1"/>
    <property type="molecule type" value="Genomic_DNA"/>
</dbReference>
<evidence type="ECO:0000259" key="2">
    <source>
        <dbReference type="Pfam" id="PF20009"/>
    </source>
</evidence>
<feature type="region of interest" description="Disordered" evidence="1">
    <location>
        <begin position="1651"/>
        <end position="1675"/>
    </location>
</feature>
<reference evidence="3 4" key="1">
    <citation type="submission" date="2018-01" db="EMBL/GenBank/DDBJ databases">
        <title>Whole genome sequencing of Histamine producing bacteria.</title>
        <authorList>
            <person name="Butler K."/>
        </authorList>
    </citation>
    <scope>NUCLEOTIDE SEQUENCE [LARGE SCALE GENOMIC DNA]</scope>
    <source>
        <strain evidence="3 4">FS-7.2</strain>
    </source>
</reference>
<evidence type="ECO:0000313" key="4">
    <source>
        <dbReference type="Proteomes" id="UP000241426"/>
    </source>
</evidence>
<feature type="domain" description="GEVED" evidence="2">
    <location>
        <begin position="779"/>
        <end position="858"/>
    </location>
</feature>
<feature type="domain" description="GEVED" evidence="2">
    <location>
        <begin position="3457"/>
        <end position="3533"/>
    </location>
</feature>
<feature type="domain" description="GEVED" evidence="2">
    <location>
        <begin position="4328"/>
        <end position="4406"/>
    </location>
</feature>
<feature type="domain" description="GEVED" evidence="2">
    <location>
        <begin position="1323"/>
        <end position="1419"/>
    </location>
</feature>
<feature type="domain" description="GEVED" evidence="2">
    <location>
        <begin position="2086"/>
        <end position="2175"/>
    </location>
</feature>
<feature type="region of interest" description="Disordered" evidence="1">
    <location>
        <begin position="4634"/>
        <end position="4666"/>
    </location>
</feature>
<feature type="domain" description="GEVED" evidence="2">
    <location>
        <begin position="1134"/>
        <end position="1229"/>
    </location>
</feature>
<dbReference type="InterPro" id="IPR056573">
    <property type="entry name" value="Lectin_L-type_dom"/>
</dbReference>
<protein>
    <recommendedName>
        <fullName evidence="2">GEVED domain-containing protein</fullName>
    </recommendedName>
</protein>
<feature type="region of interest" description="Disordered" evidence="1">
    <location>
        <begin position="1471"/>
        <end position="1508"/>
    </location>
</feature>
<feature type="domain" description="GEVED" evidence="2">
    <location>
        <begin position="5265"/>
        <end position="5341"/>
    </location>
</feature>
<feature type="domain" description="GEVED" evidence="2">
    <location>
        <begin position="3965"/>
        <end position="4041"/>
    </location>
</feature>
<name>A0A2T3KGV7_9GAMM</name>
<dbReference type="CDD" id="cd01951">
    <property type="entry name" value="lectin_L-type"/>
    <property type="match status" value="1"/>
</dbReference>
<feature type="domain" description="GEVED" evidence="2">
    <location>
        <begin position="2281"/>
        <end position="2366"/>
    </location>
</feature>
<feature type="domain" description="GEVED" evidence="2">
    <location>
        <begin position="2654"/>
        <end position="2744"/>
    </location>
</feature>
<feature type="domain" description="GEVED" evidence="2">
    <location>
        <begin position="3633"/>
        <end position="3712"/>
    </location>
</feature>
<gene>
    <name evidence="3" type="ORF">C9J27_13970</name>
</gene>
<feature type="domain" description="GEVED" evidence="2">
    <location>
        <begin position="4509"/>
        <end position="4588"/>
    </location>
</feature>
<feature type="region of interest" description="Disordered" evidence="1">
    <location>
        <begin position="4279"/>
        <end position="4300"/>
    </location>
</feature>
<dbReference type="SUPFAM" id="SSF49899">
    <property type="entry name" value="Concanavalin A-like lectins/glucanases"/>
    <property type="match status" value="1"/>
</dbReference>
<feature type="domain" description="GEVED" evidence="2">
    <location>
        <begin position="1903"/>
        <end position="1988"/>
    </location>
</feature>
<evidence type="ECO:0000313" key="3">
    <source>
        <dbReference type="EMBL" id="PSU98123.1"/>
    </source>
</evidence>
<feature type="compositionally biased region" description="Low complexity" evidence="1">
    <location>
        <begin position="1660"/>
        <end position="1671"/>
    </location>
</feature>
<dbReference type="Pfam" id="PF20009">
    <property type="entry name" value="GEVED"/>
    <property type="match status" value="24"/>
</dbReference>
<feature type="domain" description="GEVED" evidence="2">
    <location>
        <begin position="5741"/>
        <end position="5820"/>
    </location>
</feature>
<dbReference type="InterPro" id="IPR045474">
    <property type="entry name" value="GEVED"/>
</dbReference>
<feature type="compositionally biased region" description="Acidic residues" evidence="1">
    <location>
        <begin position="4634"/>
        <end position="4648"/>
    </location>
</feature>
<feature type="domain" description="GEVED" evidence="2">
    <location>
        <begin position="2464"/>
        <end position="2554"/>
    </location>
</feature>
<feature type="domain" description="GEVED" evidence="2">
    <location>
        <begin position="604"/>
        <end position="679"/>
    </location>
</feature>
<dbReference type="Pfam" id="PF18483">
    <property type="entry name" value="Lectin_L-type_dom"/>
    <property type="match status" value="1"/>
</dbReference>
<proteinExistence type="predicted"/>
<dbReference type="RefSeq" id="WP_107289754.1">
    <property type="nucleotide sequence ID" value="NZ_PYNF01000011.1"/>
</dbReference>
<dbReference type="Proteomes" id="UP000241426">
    <property type="component" value="Unassembled WGS sequence"/>
</dbReference>